<reference evidence="9 10" key="1">
    <citation type="submission" date="2023-08" db="EMBL/GenBank/DDBJ databases">
        <title>Black Yeasts Isolated from many extreme environments.</title>
        <authorList>
            <person name="Coleine C."/>
            <person name="Stajich J.E."/>
            <person name="Selbmann L."/>
        </authorList>
    </citation>
    <scope>NUCLEOTIDE SEQUENCE [LARGE SCALE GENOMIC DNA]</scope>
    <source>
        <strain evidence="9 10">CCFEE 5792</strain>
    </source>
</reference>
<dbReference type="PROSITE" id="PS50850">
    <property type="entry name" value="MFS"/>
    <property type="match status" value="1"/>
</dbReference>
<organism evidence="9 10">
    <name type="scientific">Exophiala bonariae</name>
    <dbReference type="NCBI Taxonomy" id="1690606"/>
    <lineage>
        <taxon>Eukaryota</taxon>
        <taxon>Fungi</taxon>
        <taxon>Dikarya</taxon>
        <taxon>Ascomycota</taxon>
        <taxon>Pezizomycotina</taxon>
        <taxon>Eurotiomycetes</taxon>
        <taxon>Chaetothyriomycetidae</taxon>
        <taxon>Chaetothyriales</taxon>
        <taxon>Herpotrichiellaceae</taxon>
        <taxon>Exophiala</taxon>
    </lineage>
</organism>
<feature type="compositionally biased region" description="Basic and acidic residues" evidence="6">
    <location>
        <begin position="1"/>
        <end position="10"/>
    </location>
</feature>
<feature type="domain" description="Major facilitator superfamily (MFS) profile" evidence="8">
    <location>
        <begin position="59"/>
        <end position="527"/>
    </location>
</feature>
<evidence type="ECO:0000313" key="10">
    <source>
        <dbReference type="Proteomes" id="UP001358417"/>
    </source>
</evidence>
<dbReference type="AlphaFoldDB" id="A0AAV9N375"/>
<sequence length="554" mass="58908">MSVKHSDDQTTSKSFGSSDGSASDAKDTADTPPLYKVATNDTIFFNALHLFRISRKHAVLATLYLTIFLSALDVTIVGTALPRITSHFKASAAQYTWVGSSYTLASTSTTPLWSGASDVFGRKPVLMSANLAFLIGSTIAGSSTSIGMLIAGRTIQGWGAGGLMILSTIVIADMFAFEDRAKYYGFTGVIFAVASAVGPLLGGVFTQSAGWRWCFYINLPLEGISLVVLLVFFNLKKSAEKPLQSLLHFDWVGGAGILGGTIAFLLGLESGASVQYSWKSAYTLGLLIGGLVILGLSFLWESGWAKQPLIPVKLLIGRSNLAALSAAFGHSMVFIAYDFYLPLYFQVVLHATPIMSGVYLLALIVPLSMMSYATGLYIRKTNKYTWTARLGSALMTLGTGLYISLGPSANFPKIILYQLVAGIGGGMLFLSPMMAIQAHLPPESMASGLSGFSFLRNLGTAISIVIGGVILQKGLGTNMLTAGHGNDAATSITPEKYTSSLQVMWIFYTAICGVMLLASLLIVQKARPAAKEPGDDDEKQTQSQSSEAVSGEKV</sequence>
<dbReference type="Pfam" id="PF07690">
    <property type="entry name" value="MFS_1"/>
    <property type="match status" value="1"/>
</dbReference>
<dbReference type="CDD" id="cd17502">
    <property type="entry name" value="MFS_Azr1_MDR_like"/>
    <property type="match status" value="1"/>
</dbReference>
<dbReference type="InterPro" id="IPR011701">
    <property type="entry name" value="MFS"/>
</dbReference>
<dbReference type="GO" id="GO:0022857">
    <property type="term" value="F:transmembrane transporter activity"/>
    <property type="evidence" value="ECO:0007669"/>
    <property type="project" value="InterPro"/>
</dbReference>
<feature type="transmembrane region" description="Helical" evidence="7">
    <location>
        <begin position="415"/>
        <end position="436"/>
    </location>
</feature>
<keyword evidence="4 7" id="KW-1133">Transmembrane helix</keyword>
<dbReference type="PRINTS" id="PR01036">
    <property type="entry name" value="TCRTETB"/>
</dbReference>
<keyword evidence="10" id="KW-1185">Reference proteome</keyword>
<feature type="transmembrane region" description="Helical" evidence="7">
    <location>
        <begin position="503"/>
        <end position="523"/>
    </location>
</feature>
<dbReference type="InterPro" id="IPR020846">
    <property type="entry name" value="MFS_dom"/>
</dbReference>
<feature type="transmembrane region" description="Helical" evidence="7">
    <location>
        <begin position="58"/>
        <end position="81"/>
    </location>
</feature>
<dbReference type="Gene3D" id="1.20.1250.20">
    <property type="entry name" value="MFS general substrate transporter like domains"/>
    <property type="match status" value="1"/>
</dbReference>
<feature type="transmembrane region" description="Helical" evidence="7">
    <location>
        <begin position="448"/>
        <end position="471"/>
    </location>
</feature>
<comment type="similarity">
    <text evidence="2">Belongs to the major facilitator superfamily. TCR/Tet family.</text>
</comment>
<feature type="region of interest" description="Disordered" evidence="6">
    <location>
        <begin position="529"/>
        <end position="554"/>
    </location>
</feature>
<evidence type="ECO:0000313" key="9">
    <source>
        <dbReference type="EMBL" id="KAK5048634.1"/>
    </source>
</evidence>
<keyword evidence="5 7" id="KW-0472">Membrane</keyword>
<evidence type="ECO:0000256" key="1">
    <source>
        <dbReference type="ARBA" id="ARBA00004141"/>
    </source>
</evidence>
<feature type="transmembrane region" description="Helical" evidence="7">
    <location>
        <begin position="215"/>
        <end position="235"/>
    </location>
</feature>
<gene>
    <name evidence="9" type="ORF">LTR84_005725</name>
</gene>
<evidence type="ECO:0000256" key="2">
    <source>
        <dbReference type="ARBA" id="ARBA00007520"/>
    </source>
</evidence>
<protein>
    <recommendedName>
        <fullName evidence="8">Major facilitator superfamily (MFS) profile domain-containing protein</fullName>
    </recommendedName>
</protein>
<evidence type="ECO:0000256" key="7">
    <source>
        <dbReference type="SAM" id="Phobius"/>
    </source>
</evidence>
<feature type="transmembrane region" description="Helical" evidence="7">
    <location>
        <begin position="157"/>
        <end position="176"/>
    </location>
</feature>
<evidence type="ECO:0000256" key="3">
    <source>
        <dbReference type="ARBA" id="ARBA00022692"/>
    </source>
</evidence>
<dbReference type="PANTHER" id="PTHR23501">
    <property type="entry name" value="MAJOR FACILITATOR SUPERFAMILY"/>
    <property type="match status" value="1"/>
</dbReference>
<dbReference type="PANTHER" id="PTHR23501:SF102">
    <property type="entry name" value="DRUG TRANSPORTER, PUTATIVE (AFU_ORTHOLOGUE AFUA_3G08530)-RELATED"/>
    <property type="match status" value="1"/>
</dbReference>
<comment type="subcellular location">
    <subcellularLocation>
        <location evidence="1">Membrane</location>
        <topology evidence="1">Multi-pass membrane protein</topology>
    </subcellularLocation>
</comment>
<dbReference type="EMBL" id="JAVRRD010000021">
    <property type="protein sequence ID" value="KAK5048634.1"/>
    <property type="molecule type" value="Genomic_DNA"/>
</dbReference>
<feature type="transmembrane region" description="Helical" evidence="7">
    <location>
        <begin position="357"/>
        <end position="378"/>
    </location>
</feature>
<dbReference type="SUPFAM" id="SSF103473">
    <property type="entry name" value="MFS general substrate transporter"/>
    <property type="match status" value="2"/>
</dbReference>
<feature type="compositionally biased region" description="Low complexity" evidence="6">
    <location>
        <begin position="11"/>
        <end position="23"/>
    </location>
</feature>
<feature type="region of interest" description="Disordered" evidence="6">
    <location>
        <begin position="1"/>
        <end position="28"/>
    </location>
</feature>
<feature type="transmembrane region" description="Helical" evidence="7">
    <location>
        <begin position="280"/>
        <end position="300"/>
    </location>
</feature>
<keyword evidence="3 7" id="KW-0812">Transmembrane</keyword>
<dbReference type="Gene3D" id="1.20.1720.10">
    <property type="entry name" value="Multidrug resistance protein D"/>
    <property type="match status" value="1"/>
</dbReference>
<dbReference type="Proteomes" id="UP001358417">
    <property type="component" value="Unassembled WGS sequence"/>
</dbReference>
<evidence type="ECO:0000256" key="4">
    <source>
        <dbReference type="ARBA" id="ARBA00022989"/>
    </source>
</evidence>
<evidence type="ECO:0000259" key="8">
    <source>
        <dbReference type="PROSITE" id="PS50850"/>
    </source>
</evidence>
<dbReference type="GeneID" id="89973900"/>
<dbReference type="RefSeq" id="XP_064703993.1">
    <property type="nucleotide sequence ID" value="XM_064849290.1"/>
</dbReference>
<proteinExistence type="inferred from homology"/>
<name>A0AAV9N375_9EURO</name>
<dbReference type="GO" id="GO:0005886">
    <property type="term" value="C:plasma membrane"/>
    <property type="evidence" value="ECO:0007669"/>
    <property type="project" value="TreeGrafter"/>
</dbReference>
<accession>A0AAV9N375</accession>
<feature type="transmembrane region" description="Helical" evidence="7">
    <location>
        <begin position="247"/>
        <end position="268"/>
    </location>
</feature>
<evidence type="ECO:0000256" key="6">
    <source>
        <dbReference type="SAM" id="MobiDB-lite"/>
    </source>
</evidence>
<dbReference type="InterPro" id="IPR036259">
    <property type="entry name" value="MFS_trans_sf"/>
</dbReference>
<feature type="transmembrane region" description="Helical" evidence="7">
    <location>
        <begin position="390"/>
        <end position="409"/>
    </location>
</feature>
<comment type="caution">
    <text evidence="9">The sequence shown here is derived from an EMBL/GenBank/DDBJ whole genome shotgun (WGS) entry which is preliminary data.</text>
</comment>
<evidence type="ECO:0000256" key="5">
    <source>
        <dbReference type="ARBA" id="ARBA00023136"/>
    </source>
</evidence>
<feature type="transmembrane region" description="Helical" evidence="7">
    <location>
        <begin position="131"/>
        <end position="151"/>
    </location>
</feature>
<feature type="transmembrane region" description="Helical" evidence="7">
    <location>
        <begin position="321"/>
        <end position="345"/>
    </location>
</feature>
<feature type="transmembrane region" description="Helical" evidence="7">
    <location>
        <begin position="183"/>
        <end position="203"/>
    </location>
</feature>